<feature type="domain" description="Prenyltransferase alpha-alpha toroid" evidence="9">
    <location>
        <begin position="5"/>
        <end position="453"/>
    </location>
</feature>
<accession>A0A194VPM4</accession>
<dbReference type="Proteomes" id="UP000078559">
    <property type="component" value="Chromosome 2"/>
</dbReference>
<comment type="cofactor">
    <cofactor evidence="1">
        <name>Zn(2+)</name>
        <dbReference type="ChEBI" id="CHEBI:29105"/>
    </cofactor>
</comment>
<dbReference type="PANTHER" id="PTHR11774">
    <property type="entry name" value="GERANYLGERANYL TRANSFERASE TYPE BETA SUBUNIT"/>
    <property type="match status" value="1"/>
</dbReference>
<dbReference type="InterPro" id="IPR045089">
    <property type="entry name" value="PGGT1B-like"/>
</dbReference>
<evidence type="ECO:0000256" key="4">
    <source>
        <dbReference type="ARBA" id="ARBA00022679"/>
    </source>
</evidence>
<evidence type="ECO:0000256" key="8">
    <source>
        <dbReference type="SAM" id="MobiDB-lite"/>
    </source>
</evidence>
<dbReference type="InterPro" id="IPR001330">
    <property type="entry name" value="Prenyltrans"/>
</dbReference>
<evidence type="ECO:0000256" key="5">
    <source>
        <dbReference type="ARBA" id="ARBA00022723"/>
    </source>
</evidence>
<reference evidence="10" key="1">
    <citation type="submission" date="2014-12" db="EMBL/GenBank/DDBJ databases">
        <title>Genome Sequence of Valsa Canker Pathogens Uncovers a Specific Adaption of Colonization on Woody Bark.</title>
        <authorList>
            <person name="Yin Z."/>
            <person name="Liu H."/>
            <person name="Gao X."/>
            <person name="Li Z."/>
            <person name="Song N."/>
            <person name="Ke X."/>
            <person name="Dai Q."/>
            <person name="Wu Y."/>
            <person name="Sun Y."/>
            <person name="Xu J.-R."/>
            <person name="Kang Z.K."/>
            <person name="Wang L."/>
            <person name="Huang L."/>
        </authorList>
    </citation>
    <scope>NUCLEOTIDE SEQUENCE [LARGE SCALE GENOMIC DNA]</scope>
    <source>
        <strain evidence="10">03-8</strain>
    </source>
</reference>
<evidence type="ECO:0000259" key="9">
    <source>
        <dbReference type="Pfam" id="PF00432"/>
    </source>
</evidence>
<keyword evidence="3" id="KW-0637">Prenyltransferase</keyword>
<dbReference type="GO" id="GO:0046872">
    <property type="term" value="F:metal ion binding"/>
    <property type="evidence" value="ECO:0007669"/>
    <property type="project" value="UniProtKB-KW"/>
</dbReference>
<dbReference type="SMR" id="A0A194VPM4"/>
<evidence type="ECO:0000256" key="2">
    <source>
        <dbReference type="ARBA" id="ARBA00010497"/>
    </source>
</evidence>
<name>A0A194VPM4_CYTMA</name>
<dbReference type="EMBL" id="CM003099">
    <property type="protein sequence ID" value="KUI66146.1"/>
    <property type="molecule type" value="Genomic_DNA"/>
</dbReference>
<keyword evidence="11" id="KW-1185">Reference proteome</keyword>
<dbReference type="GO" id="GO:0005953">
    <property type="term" value="C:CAAX-protein geranylgeranyltransferase complex"/>
    <property type="evidence" value="ECO:0007669"/>
    <property type="project" value="TreeGrafter"/>
</dbReference>
<evidence type="ECO:0000313" key="11">
    <source>
        <dbReference type="Proteomes" id="UP000078559"/>
    </source>
</evidence>
<dbReference type="SUPFAM" id="SSF48239">
    <property type="entry name" value="Terpenoid cyclases/Protein prenyltransferases"/>
    <property type="match status" value="1"/>
</dbReference>
<comment type="similarity">
    <text evidence="2">Belongs to the protein prenyltransferase subunit beta family.</text>
</comment>
<dbReference type="Gene3D" id="1.50.10.20">
    <property type="match status" value="1"/>
</dbReference>
<dbReference type="GO" id="GO:0004662">
    <property type="term" value="F:CAAX-protein geranylgeranyltransferase activity"/>
    <property type="evidence" value="ECO:0007669"/>
    <property type="project" value="TreeGrafter"/>
</dbReference>
<keyword evidence="5" id="KW-0479">Metal-binding</keyword>
<keyword evidence="4 10" id="KW-0808">Transferase</keyword>
<dbReference type="AlphaFoldDB" id="A0A194VPM4"/>
<evidence type="ECO:0000256" key="6">
    <source>
        <dbReference type="ARBA" id="ARBA00022737"/>
    </source>
</evidence>
<evidence type="ECO:0000313" key="10">
    <source>
        <dbReference type="EMBL" id="KUI66146.1"/>
    </source>
</evidence>
<organism evidence="10 11">
    <name type="scientific">Cytospora mali</name>
    <name type="common">Apple Valsa canker fungus</name>
    <name type="synonym">Valsa mali</name>
    <dbReference type="NCBI Taxonomy" id="578113"/>
    <lineage>
        <taxon>Eukaryota</taxon>
        <taxon>Fungi</taxon>
        <taxon>Dikarya</taxon>
        <taxon>Ascomycota</taxon>
        <taxon>Pezizomycotina</taxon>
        <taxon>Sordariomycetes</taxon>
        <taxon>Sordariomycetidae</taxon>
        <taxon>Diaporthales</taxon>
        <taxon>Cytosporaceae</taxon>
        <taxon>Cytospora</taxon>
    </lineage>
</organism>
<evidence type="ECO:0000256" key="1">
    <source>
        <dbReference type="ARBA" id="ARBA00001947"/>
    </source>
</evidence>
<gene>
    <name evidence="10" type="ORF">VM1G_02280</name>
</gene>
<evidence type="ECO:0000256" key="7">
    <source>
        <dbReference type="ARBA" id="ARBA00022833"/>
    </source>
</evidence>
<protein>
    <submittedName>
        <fullName evidence="10">Geranylgeranyl transferase type-1 subunit beta</fullName>
    </submittedName>
</protein>
<dbReference type="Pfam" id="PF00432">
    <property type="entry name" value="Prenyltrans"/>
    <property type="match status" value="1"/>
</dbReference>
<feature type="region of interest" description="Disordered" evidence="8">
    <location>
        <begin position="51"/>
        <end position="74"/>
    </location>
</feature>
<proteinExistence type="inferred from homology"/>
<dbReference type="OrthoDB" id="24893at2759"/>
<evidence type="ECO:0000256" key="3">
    <source>
        <dbReference type="ARBA" id="ARBA00022602"/>
    </source>
</evidence>
<keyword evidence="6" id="KW-0677">Repeat</keyword>
<sequence>MEAPFNKALHLRYWQRCLRTLLPHHYTPNDSQRMTLGFFVIVAIDLLTPSSTTTPPTDQQQKQQPETTTNTKPILTPQDRRALRQWVLSCQHPQGGFCGSPTHVFPHQYQDMGMGNANIAATYFALLLLPMLSTEDDARGAFAGVDRTKTLRWLRRLQRSGDGSFGEVVYEVSPCPAGREGGKVVVGGGKDMRYCYLAATIRWILRGEGGEGHVEDIDVDALVAHIRRSQTYDGGFSESYRHESHAGYAYCAVAALALLDRPLELGKVAEGQTPCHKKSQALQKGIGDMPGFVSFLVSRQFVYLEPSQENTGKDYYEDDEEEDPDSANFLLANLSLADCTEAAKHVGFNGRCNKVADTCYTWWVLGSLSVLGVLDNGGDGDHPSLANNDNNTVDPIAIKAQREFLLGKTQHDIGGFGKRPGDPPDIYHSSLGLAALATLGYPGLKKFDSGLCVSVDTVRKIEKGRRGLIEMGRKKESSSGGRVDFGKNLMDMAVSMGGGERPDWLSV</sequence>
<keyword evidence="7" id="KW-0862">Zinc</keyword>
<dbReference type="PANTHER" id="PTHR11774:SF4">
    <property type="entry name" value="GERANYLGERANYL TRANSFERASE TYPE-1 SUBUNIT BETA"/>
    <property type="match status" value="1"/>
</dbReference>
<dbReference type="InterPro" id="IPR008930">
    <property type="entry name" value="Terpenoid_cyclase/PrenylTrfase"/>
</dbReference>
<feature type="compositionally biased region" description="Low complexity" evidence="8">
    <location>
        <begin position="51"/>
        <end position="73"/>
    </location>
</feature>